<dbReference type="PANTHER" id="PTHR22916">
    <property type="entry name" value="GLYCOSYLTRANSFERASE"/>
    <property type="match status" value="1"/>
</dbReference>
<dbReference type="AlphaFoldDB" id="A0A6B8KB80"/>
<dbReference type="PANTHER" id="PTHR22916:SF3">
    <property type="entry name" value="UDP-GLCNAC:BETAGAL BETA-1,3-N-ACETYLGLUCOSAMINYLTRANSFERASE-LIKE PROTEIN 1"/>
    <property type="match status" value="1"/>
</dbReference>
<dbReference type="InterPro" id="IPR001173">
    <property type="entry name" value="Glyco_trans_2-like"/>
</dbReference>
<dbReference type="OrthoDB" id="9794124at2"/>
<keyword evidence="3" id="KW-1185">Reference proteome</keyword>
<reference evidence="2 3" key="1">
    <citation type="submission" date="2019-11" db="EMBL/GenBank/DDBJ databases">
        <title>The genome sequence of Methylocystis heyeri.</title>
        <authorList>
            <person name="Oshkin I.Y."/>
            <person name="Miroshnikov K."/>
            <person name="Dedysh S.N."/>
        </authorList>
    </citation>
    <scope>NUCLEOTIDE SEQUENCE [LARGE SCALE GENOMIC DNA]</scope>
    <source>
        <strain evidence="2 3">H2</strain>
    </source>
</reference>
<keyword evidence="2" id="KW-0808">Transferase</keyword>
<dbReference type="Gene3D" id="3.90.550.10">
    <property type="entry name" value="Spore Coat Polysaccharide Biosynthesis Protein SpsA, Chain A"/>
    <property type="match status" value="1"/>
</dbReference>
<gene>
    <name evidence="2" type="ORF">H2LOC_004060</name>
</gene>
<dbReference type="SUPFAM" id="SSF53448">
    <property type="entry name" value="Nucleotide-diphospho-sugar transferases"/>
    <property type="match status" value="1"/>
</dbReference>
<dbReference type="GO" id="GO:0016758">
    <property type="term" value="F:hexosyltransferase activity"/>
    <property type="evidence" value="ECO:0007669"/>
    <property type="project" value="UniProtKB-ARBA"/>
</dbReference>
<feature type="domain" description="Glycosyltransferase 2-like" evidence="1">
    <location>
        <begin position="8"/>
        <end position="121"/>
    </location>
</feature>
<dbReference type="Proteomes" id="UP000309061">
    <property type="component" value="Chromosome"/>
</dbReference>
<dbReference type="EMBL" id="CP046052">
    <property type="protein sequence ID" value="QGM44927.1"/>
    <property type="molecule type" value="Genomic_DNA"/>
</dbReference>
<dbReference type="Pfam" id="PF00535">
    <property type="entry name" value="Glycos_transf_2"/>
    <property type="match status" value="1"/>
</dbReference>
<evidence type="ECO:0000313" key="2">
    <source>
        <dbReference type="EMBL" id="QGM44927.1"/>
    </source>
</evidence>
<evidence type="ECO:0000313" key="3">
    <source>
        <dbReference type="Proteomes" id="UP000309061"/>
    </source>
</evidence>
<name>A0A6B8KB80_9HYPH</name>
<organism evidence="2 3">
    <name type="scientific">Methylocystis heyeri</name>
    <dbReference type="NCBI Taxonomy" id="391905"/>
    <lineage>
        <taxon>Bacteria</taxon>
        <taxon>Pseudomonadati</taxon>
        <taxon>Pseudomonadota</taxon>
        <taxon>Alphaproteobacteria</taxon>
        <taxon>Hyphomicrobiales</taxon>
        <taxon>Methylocystaceae</taxon>
        <taxon>Methylocystis</taxon>
    </lineage>
</organism>
<protein>
    <submittedName>
        <fullName evidence="2">Glycosyltransferase</fullName>
    </submittedName>
</protein>
<dbReference type="CDD" id="cd00761">
    <property type="entry name" value="Glyco_tranf_GTA_type"/>
    <property type="match status" value="1"/>
</dbReference>
<proteinExistence type="predicted"/>
<accession>A0A6B8KB80</accession>
<evidence type="ECO:0000259" key="1">
    <source>
        <dbReference type="Pfam" id="PF00535"/>
    </source>
</evidence>
<dbReference type="InterPro" id="IPR029044">
    <property type="entry name" value="Nucleotide-diphossugar_trans"/>
</dbReference>
<dbReference type="RefSeq" id="WP_136495219.1">
    <property type="nucleotide sequence ID" value="NZ_CP046052.1"/>
</dbReference>
<sequence length="310" mass="35133">MRNEPLLTIGIPSYNRPKKLEELLDQLSAGLEAERFNVLLVDDGDNPQTLAVAAKFMERPGFSYLKNETNIGYARSFCRLIQQCPSEYLLATGDDDLVETANLERIEAVLQEKRPDFACPIYLLGGQIYRGVSVDRTILPAEYILCSGHAPGLVYRAEAFRPLLPVLHKRVEQRKSDAFCYPQVLCAIAALLQERQAVFLGVASAYDNESLPSDLTDSGGGRYWDYESRLQQFAAFDEFIANFPAAHESARAEMLRAHRSNFIHRVIFAWSQNDPASEARFERLMIRNQIARKMPRKLKELVKMALRSNA</sequence>
<dbReference type="KEGG" id="mhey:H2LOC_004060"/>